<dbReference type="Proteomes" id="UP000617734">
    <property type="component" value="Unassembled WGS sequence"/>
</dbReference>
<dbReference type="AlphaFoldDB" id="A0A919FBD5"/>
<protein>
    <submittedName>
        <fullName evidence="2">Uncharacterized protein</fullName>
    </submittedName>
</protein>
<accession>A0A919FBD5</accession>
<evidence type="ECO:0000256" key="1">
    <source>
        <dbReference type="SAM" id="MobiDB-lite"/>
    </source>
</evidence>
<dbReference type="GeneID" id="95350908"/>
<feature type="compositionally biased region" description="Basic and acidic residues" evidence="1">
    <location>
        <begin position="139"/>
        <end position="149"/>
    </location>
</feature>
<comment type="caution">
    <text evidence="2">The sequence shown here is derived from an EMBL/GenBank/DDBJ whole genome shotgun (WGS) entry which is preliminary data.</text>
</comment>
<evidence type="ECO:0000313" key="2">
    <source>
        <dbReference type="EMBL" id="GHH59825.1"/>
    </source>
</evidence>
<feature type="region of interest" description="Disordered" evidence="1">
    <location>
        <begin position="106"/>
        <end position="207"/>
    </location>
</feature>
<evidence type="ECO:0000313" key="3">
    <source>
        <dbReference type="Proteomes" id="UP000617734"/>
    </source>
</evidence>
<reference evidence="2" key="2">
    <citation type="submission" date="2020-09" db="EMBL/GenBank/DDBJ databases">
        <authorList>
            <person name="Sun Q."/>
            <person name="Ohkuma M."/>
        </authorList>
    </citation>
    <scope>NUCLEOTIDE SEQUENCE</scope>
    <source>
        <strain evidence="2">JCM 4646</strain>
    </source>
</reference>
<reference evidence="2" key="1">
    <citation type="journal article" date="2014" name="Int. J. Syst. Evol. Microbiol.">
        <title>Complete genome sequence of Corynebacterium casei LMG S-19264T (=DSM 44701T), isolated from a smear-ripened cheese.</title>
        <authorList>
            <consortium name="US DOE Joint Genome Institute (JGI-PGF)"/>
            <person name="Walter F."/>
            <person name="Albersmeier A."/>
            <person name="Kalinowski J."/>
            <person name="Ruckert C."/>
        </authorList>
    </citation>
    <scope>NUCLEOTIDE SEQUENCE</scope>
    <source>
        <strain evidence="2">JCM 4646</strain>
    </source>
</reference>
<organism evidence="2 3">
    <name type="scientific">Kitasatospora indigofera</name>
    <dbReference type="NCBI Taxonomy" id="67307"/>
    <lineage>
        <taxon>Bacteria</taxon>
        <taxon>Bacillati</taxon>
        <taxon>Actinomycetota</taxon>
        <taxon>Actinomycetes</taxon>
        <taxon>Kitasatosporales</taxon>
        <taxon>Streptomycetaceae</taxon>
        <taxon>Kitasatospora</taxon>
    </lineage>
</organism>
<name>A0A919FBD5_9ACTN</name>
<dbReference type="RefSeq" id="WP_190208933.1">
    <property type="nucleotide sequence ID" value="NZ_BNBO01000001.1"/>
</dbReference>
<dbReference type="EMBL" id="BNBO01000001">
    <property type="protein sequence ID" value="GHH59825.1"/>
    <property type="molecule type" value="Genomic_DNA"/>
</dbReference>
<proteinExistence type="predicted"/>
<gene>
    <name evidence="2" type="ORF">GCM10018781_03720</name>
</gene>
<keyword evidence="3" id="KW-1185">Reference proteome</keyword>
<sequence>MIAKPPIPFADDPAARGCLPATTWEPGTTPPPACEPAVQPWPRFDLPHRRWGVTLSTVGDEGRHGIQHFTVCAATAEEALAAAAAEAGTEAARRHRHGAAVDLAGATVAPGEPSARWPDTPPPDRATAVPGRSAHGHRARDPEPPRASDDASEQAVSAAGTASALPGPDSGGEGRGRNDGTGRIGPADRPGQDDAGTLQVARAPRPA</sequence>